<organism evidence="9 10">
    <name type="scientific">Oedothorax gibbosus</name>
    <dbReference type="NCBI Taxonomy" id="931172"/>
    <lineage>
        <taxon>Eukaryota</taxon>
        <taxon>Metazoa</taxon>
        <taxon>Ecdysozoa</taxon>
        <taxon>Arthropoda</taxon>
        <taxon>Chelicerata</taxon>
        <taxon>Arachnida</taxon>
        <taxon>Araneae</taxon>
        <taxon>Araneomorphae</taxon>
        <taxon>Entelegynae</taxon>
        <taxon>Araneoidea</taxon>
        <taxon>Linyphiidae</taxon>
        <taxon>Erigoninae</taxon>
        <taxon>Oedothorax</taxon>
    </lineage>
</organism>
<dbReference type="InterPro" id="IPR011047">
    <property type="entry name" value="Quinoprotein_ADH-like_sf"/>
</dbReference>
<keyword evidence="2 6" id="KW-0853">WD repeat</keyword>
<dbReference type="GO" id="GO:0034388">
    <property type="term" value="C:Pwp2p-containing subcomplex of 90S preribosome"/>
    <property type="evidence" value="ECO:0007669"/>
    <property type="project" value="TreeGrafter"/>
</dbReference>
<feature type="repeat" description="WD" evidence="6">
    <location>
        <begin position="578"/>
        <end position="619"/>
    </location>
</feature>
<feature type="repeat" description="WD" evidence="6">
    <location>
        <begin position="104"/>
        <end position="145"/>
    </location>
</feature>
<feature type="repeat" description="WD" evidence="6">
    <location>
        <begin position="481"/>
        <end position="515"/>
    </location>
</feature>
<dbReference type="InterPro" id="IPR015943">
    <property type="entry name" value="WD40/YVTN_repeat-like_dom_sf"/>
</dbReference>
<evidence type="ECO:0000256" key="5">
    <source>
        <dbReference type="ARBA" id="ARBA00038229"/>
    </source>
</evidence>
<evidence type="ECO:0000256" key="2">
    <source>
        <dbReference type="ARBA" id="ARBA00022574"/>
    </source>
</evidence>
<dbReference type="InterPro" id="IPR036322">
    <property type="entry name" value="WD40_repeat_dom_sf"/>
</dbReference>
<comment type="subcellular location">
    <subcellularLocation>
        <location evidence="1">Nucleus</location>
        <location evidence="1">Nucleolus</location>
    </subcellularLocation>
</comment>
<evidence type="ECO:0000313" key="10">
    <source>
        <dbReference type="Proteomes" id="UP000827092"/>
    </source>
</evidence>
<dbReference type="EMBL" id="JAFNEN010000059">
    <property type="protein sequence ID" value="KAG8197076.1"/>
    <property type="molecule type" value="Genomic_DNA"/>
</dbReference>
<protein>
    <recommendedName>
        <fullName evidence="8">Small-subunit processome Utp12 domain-containing protein</fullName>
    </recommendedName>
</protein>
<feature type="region of interest" description="Disordered" evidence="7">
    <location>
        <begin position="312"/>
        <end position="332"/>
    </location>
</feature>
<dbReference type="AlphaFoldDB" id="A0AAV6VLP0"/>
<dbReference type="CDD" id="cd00200">
    <property type="entry name" value="WD40"/>
    <property type="match status" value="1"/>
</dbReference>
<dbReference type="GO" id="GO:0030515">
    <property type="term" value="F:snoRNA binding"/>
    <property type="evidence" value="ECO:0007669"/>
    <property type="project" value="TreeGrafter"/>
</dbReference>
<keyword evidence="3" id="KW-0677">Repeat</keyword>
<keyword evidence="10" id="KW-1185">Reference proteome</keyword>
<dbReference type="Pfam" id="PF04003">
    <property type="entry name" value="Utp12"/>
    <property type="match status" value="1"/>
</dbReference>
<evidence type="ECO:0000256" key="4">
    <source>
        <dbReference type="ARBA" id="ARBA00023242"/>
    </source>
</evidence>
<dbReference type="InterPro" id="IPR019775">
    <property type="entry name" value="WD40_repeat_CS"/>
</dbReference>
<dbReference type="PROSITE" id="PS50082">
    <property type="entry name" value="WD_REPEATS_2"/>
    <property type="match status" value="7"/>
</dbReference>
<feature type="region of interest" description="Disordered" evidence="7">
    <location>
        <begin position="713"/>
        <end position="737"/>
    </location>
</feature>
<dbReference type="PROSITE" id="PS00678">
    <property type="entry name" value="WD_REPEATS_1"/>
    <property type="match status" value="2"/>
</dbReference>
<feature type="repeat" description="WD" evidence="6">
    <location>
        <begin position="634"/>
        <end position="668"/>
    </location>
</feature>
<sequence>MTTKQYLRFTPGDVFGVIGSSTAQIIPLKSNQSAVKDALYAVPACENVYVWNLRTKEKALILQGGKSTVTCLVADSNHRNLAAGYADGSIQIFDLRTGNSVVSFIGHKTAVSCLTYEEGGSTLASGGKDSEIVIWSATDEAGLYRLKGHKGPISKCLFFKPKNTLISSSKDTYIKFWDLDTQHCFYSLVGCRYEILDIAIIKETKLITGLNNQKLRVWDIIFDADDVSSSSSAKKLKTDILDGQTYDGESDKETEDNNTKVVELGELPNLENKTSSIIVDPTERLMGIHGSTKSINLFKILTPVEITKKLRKRRTKEAKRKKDDDEEESSETVPSIVDEFRALQPIQLKGKVDSFSLSVDENDVAKITVLLKNNNILQYHVDLKIKNFELEMLRNITLPGHRSFVRTLSCSSDGLSILSACDESVKIWKSFNEVQKCSTTLDCDLALCSLFVIGDKHCIIGTKKGELNIFDVEARELVNSIDSHDGAVRCMCLSPGQSGITSGGSDKEVKFWDFELLTEDTCSDKKKGLSLLLKRKLEMPEEILCLKYSPDNRKIAIALLDTTVQVLFADSLKLAFSLYGHALPVTCLDICHDSTLIITGSNDRTIRIWSMEFGSCNRRIKIKNEKGLPDDKGITCLQFLPKTHLFFTGGKDHVVRQWDADSFQKITTLKGHQNEITAMSVSPDGLAVITASKDRSIRTWEKTTEPLVLEEEQEIEAEEREKEIEDLPDIPGESNKEVALPGMKTTETIKTVDQLIEAMQFYASEVSKMEEYKLECKAAKKELPPPPVHPLLMAYKTSDPLVYIRKCMLKIRPSELEGALLHLPFHYVLEFLKIIAEFVEKGWETEFCEKCTTFLVRIHFGEISTTRSFLPVIEKLKAKLFAQMYHVRDMVGFAKVVSSLQQKAIDAREEVSMFAGILEGIKKKKKKAKRKLERPVVAFS</sequence>
<reference evidence="9 10" key="1">
    <citation type="journal article" date="2022" name="Nat. Ecol. Evol.">
        <title>A masculinizing supergene underlies an exaggerated male reproductive morph in a spider.</title>
        <authorList>
            <person name="Hendrickx F."/>
            <person name="De Corte Z."/>
            <person name="Sonet G."/>
            <person name="Van Belleghem S.M."/>
            <person name="Kostlbacher S."/>
            <person name="Vangestel C."/>
        </authorList>
    </citation>
    <scope>NUCLEOTIDE SEQUENCE [LARGE SCALE GENOMIC DNA]</scope>
    <source>
        <strain evidence="9">W744_W776</strain>
    </source>
</reference>
<dbReference type="InterPro" id="IPR051570">
    <property type="entry name" value="TBC1_cilium_biogenesis"/>
</dbReference>
<dbReference type="InterPro" id="IPR007148">
    <property type="entry name" value="SSU_processome_Utp12"/>
</dbReference>
<dbReference type="SUPFAM" id="SSF50998">
    <property type="entry name" value="Quinoprotein alcohol dehydrogenase-like"/>
    <property type="match status" value="1"/>
</dbReference>
<keyword evidence="4" id="KW-0539">Nucleus</keyword>
<dbReference type="FunFam" id="2.130.10.10:FF:000157">
    <property type="entry name" value="WD repeat domain 3"/>
    <property type="match status" value="1"/>
</dbReference>
<dbReference type="GO" id="GO:0032040">
    <property type="term" value="C:small-subunit processome"/>
    <property type="evidence" value="ECO:0007669"/>
    <property type="project" value="TreeGrafter"/>
</dbReference>
<evidence type="ECO:0000256" key="3">
    <source>
        <dbReference type="ARBA" id="ARBA00022737"/>
    </source>
</evidence>
<dbReference type="InterPro" id="IPR001680">
    <property type="entry name" value="WD40_rpt"/>
</dbReference>
<comment type="caution">
    <text evidence="9">The sequence shown here is derived from an EMBL/GenBank/DDBJ whole genome shotgun (WGS) entry which is preliminary data.</text>
</comment>
<dbReference type="Proteomes" id="UP000827092">
    <property type="component" value="Unassembled WGS sequence"/>
</dbReference>
<dbReference type="Gene3D" id="2.130.10.10">
    <property type="entry name" value="YVTN repeat-like/Quinoprotein amine dehydrogenase"/>
    <property type="match status" value="3"/>
</dbReference>
<feature type="repeat" description="WD" evidence="6">
    <location>
        <begin position="146"/>
        <end position="187"/>
    </location>
</feature>
<dbReference type="SMART" id="SM00320">
    <property type="entry name" value="WD40"/>
    <property type="match status" value="10"/>
</dbReference>
<dbReference type="Pfam" id="PF25172">
    <property type="entry name" value="Beta-prop_WDR3_2nd"/>
    <property type="match status" value="1"/>
</dbReference>
<evidence type="ECO:0000259" key="8">
    <source>
        <dbReference type="Pfam" id="PF04003"/>
    </source>
</evidence>
<evidence type="ECO:0000256" key="7">
    <source>
        <dbReference type="SAM" id="MobiDB-lite"/>
    </source>
</evidence>
<evidence type="ECO:0000256" key="6">
    <source>
        <dbReference type="PROSITE-ProRule" id="PRU00221"/>
    </source>
</evidence>
<feature type="domain" description="Small-subunit processome Utp12" evidence="8">
    <location>
        <begin position="804"/>
        <end position="894"/>
    </location>
</feature>
<proteinExistence type="inferred from homology"/>
<dbReference type="PANTHER" id="PTHR19853:SF0">
    <property type="entry name" value="WD REPEAT-CONTAINING PROTEIN 3"/>
    <property type="match status" value="1"/>
</dbReference>
<feature type="repeat" description="WD" evidence="6">
    <location>
        <begin position="669"/>
        <end position="710"/>
    </location>
</feature>
<dbReference type="GO" id="GO:0030490">
    <property type="term" value="P:maturation of SSU-rRNA"/>
    <property type="evidence" value="ECO:0007669"/>
    <property type="project" value="TreeGrafter"/>
</dbReference>
<dbReference type="PANTHER" id="PTHR19853">
    <property type="entry name" value="WD REPEAT CONTAINING PROTEIN 3 WDR3"/>
    <property type="match status" value="1"/>
</dbReference>
<dbReference type="InterPro" id="IPR020472">
    <property type="entry name" value="WD40_PAC1"/>
</dbReference>
<gene>
    <name evidence="9" type="ORF">JTE90_004343</name>
</gene>
<name>A0AAV6VLP0_9ARAC</name>
<evidence type="ECO:0000313" key="9">
    <source>
        <dbReference type="EMBL" id="KAG8197076.1"/>
    </source>
</evidence>
<dbReference type="Pfam" id="PF25173">
    <property type="entry name" value="Beta-prop_WDR3_1st"/>
    <property type="match status" value="1"/>
</dbReference>
<dbReference type="SUPFAM" id="SSF50978">
    <property type="entry name" value="WD40 repeat-like"/>
    <property type="match status" value="1"/>
</dbReference>
<evidence type="ECO:0000256" key="1">
    <source>
        <dbReference type="ARBA" id="ARBA00004604"/>
    </source>
</evidence>
<accession>A0AAV6VLP0</accession>
<dbReference type="PRINTS" id="PR00320">
    <property type="entry name" value="GPROTEINBRPT"/>
</dbReference>
<dbReference type="PROSITE" id="PS50294">
    <property type="entry name" value="WD_REPEATS_REGION"/>
    <property type="match status" value="5"/>
</dbReference>
<comment type="similarity">
    <text evidence="5">Belongs to the WD repeat WDR3/UTP12 family.</text>
</comment>
<feature type="repeat" description="WD" evidence="6">
    <location>
        <begin position="62"/>
        <end position="103"/>
    </location>
</feature>